<dbReference type="Pfam" id="PF00004">
    <property type="entry name" value="AAA"/>
    <property type="match status" value="1"/>
</dbReference>
<dbReference type="InterPro" id="IPR003959">
    <property type="entry name" value="ATPase_AAA_core"/>
</dbReference>
<dbReference type="Proteomes" id="UP001302812">
    <property type="component" value="Unassembled WGS sequence"/>
</dbReference>
<evidence type="ECO:0000259" key="3">
    <source>
        <dbReference type="SMART" id="SM00382"/>
    </source>
</evidence>
<comment type="caution">
    <text evidence="4">The sequence shown here is derived from an EMBL/GenBank/DDBJ whole genome shotgun (WGS) entry which is preliminary data.</text>
</comment>
<accession>A0AAN6T748</accession>
<reference evidence="4" key="2">
    <citation type="submission" date="2023-05" db="EMBL/GenBank/DDBJ databases">
        <authorList>
            <consortium name="Lawrence Berkeley National Laboratory"/>
            <person name="Steindorff A."/>
            <person name="Hensen N."/>
            <person name="Bonometti L."/>
            <person name="Westerberg I."/>
            <person name="Brannstrom I.O."/>
            <person name="Guillou S."/>
            <person name="Cros-Aarteil S."/>
            <person name="Calhoun S."/>
            <person name="Haridas S."/>
            <person name="Kuo A."/>
            <person name="Mondo S."/>
            <person name="Pangilinan J."/>
            <person name="Riley R."/>
            <person name="Labutti K."/>
            <person name="Andreopoulos B."/>
            <person name="Lipzen A."/>
            <person name="Chen C."/>
            <person name="Yanf M."/>
            <person name="Daum C."/>
            <person name="Ng V."/>
            <person name="Clum A."/>
            <person name="Ohm R."/>
            <person name="Martin F."/>
            <person name="Silar P."/>
            <person name="Natvig D."/>
            <person name="Lalanne C."/>
            <person name="Gautier V."/>
            <person name="Ament-Velasquez S.L."/>
            <person name="Kruys A."/>
            <person name="Hutchinson M.I."/>
            <person name="Powell A.J."/>
            <person name="Barry K."/>
            <person name="Miller A.N."/>
            <person name="Grigoriev I.V."/>
            <person name="Debuchy R."/>
            <person name="Gladieux P."/>
            <person name="Thoren M.H."/>
            <person name="Johannesson H."/>
        </authorList>
    </citation>
    <scope>NUCLEOTIDE SEQUENCE</scope>
    <source>
        <strain evidence="4">CBS 508.74</strain>
    </source>
</reference>
<evidence type="ECO:0000256" key="1">
    <source>
        <dbReference type="ARBA" id="ARBA00022741"/>
    </source>
</evidence>
<keyword evidence="2" id="KW-0067">ATP-binding</keyword>
<sequence>MLLPPGIHGFFLKDKKWVHLLVDNIRPVDWNKEAFEKLVLPRRTKHMVKALVLTRKAGLADSSDSLGIKGMRSDLIRGKGDGLIMLLHGGPGTGKTLTAESVAELAEMPLYNVTCGDIGTKPDVVEQYLDSVFHLGKRWNCVLLLDEADVFLEQRTLSGLKRNSLVSIFLRTLEYYSGVMILTSNRVKTFDTAFKSRIQVALHYPTLDQASRYQIWENFLDMLRADSVDADFEGIATHMDELAGQEMNGRQIRNAVTTARQLAMFEKTSLGWDHLEQAVAAVGDFDKHLDSDQRRPFEGDEWTVDTASRVARSELEVLSFYPGQNVD</sequence>
<dbReference type="PRINTS" id="PR00819">
    <property type="entry name" value="CBXCFQXSUPER"/>
</dbReference>
<dbReference type="InterPro" id="IPR000641">
    <property type="entry name" value="CbxX/CfxQ"/>
</dbReference>
<reference evidence="4" key="1">
    <citation type="journal article" date="2023" name="Mol. Phylogenet. Evol.">
        <title>Genome-scale phylogeny and comparative genomics of the fungal order Sordariales.</title>
        <authorList>
            <person name="Hensen N."/>
            <person name="Bonometti L."/>
            <person name="Westerberg I."/>
            <person name="Brannstrom I.O."/>
            <person name="Guillou S."/>
            <person name="Cros-Aarteil S."/>
            <person name="Calhoun S."/>
            <person name="Haridas S."/>
            <person name="Kuo A."/>
            <person name="Mondo S."/>
            <person name="Pangilinan J."/>
            <person name="Riley R."/>
            <person name="LaButti K."/>
            <person name="Andreopoulos B."/>
            <person name="Lipzen A."/>
            <person name="Chen C."/>
            <person name="Yan M."/>
            <person name="Daum C."/>
            <person name="Ng V."/>
            <person name="Clum A."/>
            <person name="Steindorff A."/>
            <person name="Ohm R.A."/>
            <person name="Martin F."/>
            <person name="Silar P."/>
            <person name="Natvig D.O."/>
            <person name="Lalanne C."/>
            <person name="Gautier V."/>
            <person name="Ament-Velasquez S.L."/>
            <person name="Kruys A."/>
            <person name="Hutchinson M.I."/>
            <person name="Powell A.J."/>
            <person name="Barry K."/>
            <person name="Miller A.N."/>
            <person name="Grigoriev I.V."/>
            <person name="Debuchy R."/>
            <person name="Gladieux P."/>
            <person name="Hiltunen Thoren M."/>
            <person name="Johannesson H."/>
        </authorList>
    </citation>
    <scope>NUCLEOTIDE SEQUENCE</scope>
    <source>
        <strain evidence="4">CBS 508.74</strain>
    </source>
</reference>
<evidence type="ECO:0000256" key="2">
    <source>
        <dbReference type="ARBA" id="ARBA00022840"/>
    </source>
</evidence>
<protein>
    <submittedName>
        <fullName evidence="4">P-loop containing nucleoside triphosphate hydrolase protein</fullName>
    </submittedName>
</protein>
<proteinExistence type="predicted"/>
<gene>
    <name evidence="4" type="ORF">N656DRAFT_719727</name>
</gene>
<dbReference type="SUPFAM" id="SSF52540">
    <property type="entry name" value="P-loop containing nucleoside triphosphate hydrolases"/>
    <property type="match status" value="1"/>
</dbReference>
<dbReference type="GO" id="GO:0016887">
    <property type="term" value="F:ATP hydrolysis activity"/>
    <property type="evidence" value="ECO:0007669"/>
    <property type="project" value="InterPro"/>
</dbReference>
<dbReference type="GO" id="GO:0005524">
    <property type="term" value="F:ATP binding"/>
    <property type="evidence" value="ECO:0007669"/>
    <property type="project" value="UniProtKB-KW"/>
</dbReference>
<keyword evidence="5" id="KW-1185">Reference proteome</keyword>
<dbReference type="SMART" id="SM00382">
    <property type="entry name" value="AAA"/>
    <property type="match status" value="1"/>
</dbReference>
<dbReference type="PANTHER" id="PTHR46411:SF2">
    <property type="entry name" value="AAA+ ATPASE DOMAIN-CONTAINING PROTEIN"/>
    <property type="match status" value="1"/>
</dbReference>
<dbReference type="Gene3D" id="3.40.50.300">
    <property type="entry name" value="P-loop containing nucleotide triphosphate hydrolases"/>
    <property type="match status" value="1"/>
</dbReference>
<organism evidence="4 5">
    <name type="scientific">Canariomyces notabilis</name>
    <dbReference type="NCBI Taxonomy" id="2074819"/>
    <lineage>
        <taxon>Eukaryota</taxon>
        <taxon>Fungi</taxon>
        <taxon>Dikarya</taxon>
        <taxon>Ascomycota</taxon>
        <taxon>Pezizomycotina</taxon>
        <taxon>Sordariomycetes</taxon>
        <taxon>Sordariomycetidae</taxon>
        <taxon>Sordariales</taxon>
        <taxon>Chaetomiaceae</taxon>
        <taxon>Canariomyces</taxon>
    </lineage>
</organism>
<feature type="domain" description="AAA+ ATPase" evidence="3">
    <location>
        <begin position="81"/>
        <end position="208"/>
    </location>
</feature>
<dbReference type="InterPro" id="IPR056599">
    <property type="entry name" value="AAA_lid_fung"/>
</dbReference>
<keyword evidence="4" id="KW-0378">Hydrolase</keyword>
<name>A0AAN6T748_9PEZI</name>
<dbReference type="GeneID" id="89936519"/>
<evidence type="ECO:0000313" key="5">
    <source>
        <dbReference type="Proteomes" id="UP001302812"/>
    </source>
</evidence>
<dbReference type="Pfam" id="PF23232">
    <property type="entry name" value="AAA_lid_13"/>
    <property type="match status" value="1"/>
</dbReference>
<evidence type="ECO:0000313" key="4">
    <source>
        <dbReference type="EMBL" id="KAK4107635.1"/>
    </source>
</evidence>
<dbReference type="InterPro" id="IPR003593">
    <property type="entry name" value="AAA+_ATPase"/>
</dbReference>
<dbReference type="AlphaFoldDB" id="A0AAN6T748"/>
<dbReference type="InterPro" id="IPR027417">
    <property type="entry name" value="P-loop_NTPase"/>
</dbReference>
<dbReference type="PANTHER" id="PTHR46411">
    <property type="entry name" value="FAMILY ATPASE, PUTATIVE-RELATED"/>
    <property type="match status" value="1"/>
</dbReference>
<keyword evidence="1" id="KW-0547">Nucleotide-binding</keyword>
<dbReference type="RefSeq" id="XP_064665205.1">
    <property type="nucleotide sequence ID" value="XM_064812394.1"/>
</dbReference>
<dbReference type="EMBL" id="MU853371">
    <property type="protein sequence ID" value="KAK4107635.1"/>
    <property type="molecule type" value="Genomic_DNA"/>
</dbReference>